<dbReference type="EMBL" id="QKYN01000114">
    <property type="protein sequence ID" value="RAG82400.1"/>
    <property type="molecule type" value="Genomic_DNA"/>
</dbReference>
<dbReference type="SUPFAM" id="SSF56112">
    <property type="entry name" value="Protein kinase-like (PK-like)"/>
    <property type="match status" value="1"/>
</dbReference>
<evidence type="ECO:0000313" key="2">
    <source>
        <dbReference type="EMBL" id="RAG82400.1"/>
    </source>
</evidence>
<evidence type="ECO:0000313" key="3">
    <source>
        <dbReference type="Proteomes" id="UP000248889"/>
    </source>
</evidence>
<comment type="caution">
    <text evidence="2">The sequence shown here is derived from an EMBL/GenBank/DDBJ whole genome shotgun (WGS) entry which is preliminary data.</text>
</comment>
<name>A0A2X0K548_9ACTN</name>
<keyword evidence="3" id="KW-1185">Reference proteome</keyword>
<gene>
    <name evidence="2" type="ORF">DN069_27390</name>
</gene>
<dbReference type="InterPro" id="IPR052898">
    <property type="entry name" value="ACAD10-like"/>
</dbReference>
<dbReference type="RefSeq" id="WP_111505364.1">
    <property type="nucleotide sequence ID" value="NZ_QKYN01000114.1"/>
</dbReference>
<reference evidence="2 3" key="1">
    <citation type="submission" date="2018-06" db="EMBL/GenBank/DDBJ databases">
        <title>Streptacidiphilus pinicola sp. nov., isolated from pine grove soil.</title>
        <authorList>
            <person name="Roh S.G."/>
            <person name="Park S."/>
            <person name="Kim M.-K."/>
            <person name="Yun B.-R."/>
            <person name="Park J."/>
            <person name="Kim M.J."/>
            <person name="Kim Y.S."/>
            <person name="Kim S.B."/>
        </authorList>
    </citation>
    <scope>NUCLEOTIDE SEQUENCE [LARGE SCALE GENOMIC DNA]</scope>
    <source>
        <strain evidence="2 3">MMS16-CNU450</strain>
    </source>
</reference>
<proteinExistence type="predicted"/>
<dbReference type="PANTHER" id="PTHR47829:SF1">
    <property type="entry name" value="HAD FAMILY PHOSPHATASE"/>
    <property type="match status" value="1"/>
</dbReference>
<organism evidence="2 3">
    <name type="scientific">Streptacidiphilus pinicola</name>
    <dbReference type="NCBI Taxonomy" id="2219663"/>
    <lineage>
        <taxon>Bacteria</taxon>
        <taxon>Bacillati</taxon>
        <taxon>Actinomycetota</taxon>
        <taxon>Actinomycetes</taxon>
        <taxon>Kitasatosporales</taxon>
        <taxon>Streptomycetaceae</taxon>
        <taxon>Streptacidiphilus</taxon>
    </lineage>
</organism>
<dbReference type="Gene3D" id="3.30.200.20">
    <property type="entry name" value="Phosphorylase Kinase, domain 1"/>
    <property type="match status" value="1"/>
</dbReference>
<dbReference type="AlphaFoldDB" id="A0A2X0K548"/>
<evidence type="ECO:0000259" key="1">
    <source>
        <dbReference type="Pfam" id="PF01636"/>
    </source>
</evidence>
<dbReference type="OrthoDB" id="3806873at2"/>
<dbReference type="InterPro" id="IPR041726">
    <property type="entry name" value="ACAD10_11_N"/>
</dbReference>
<dbReference type="PANTHER" id="PTHR47829">
    <property type="entry name" value="HYDROLASE, PUTATIVE (AFU_ORTHOLOGUE AFUA_1G12880)-RELATED"/>
    <property type="match status" value="1"/>
</dbReference>
<sequence>MGGSQESPPGVDLERLGAWLAAEVPRAGSRLSARLLTGGKSNLTYEVTDGVETWIVRRPPLGHVLATAHDMAREYRVMSALHATDVPVPRTYAFCADPDVLGAAFYVMERIDGRPYRYAAELAPLGPERTRALSEGLVDTLAALHAVDPAAVGLGDFGRVEGFLGRQVSRWKKQLDASWTRDLPAADELYARLTAEVPTESAAGIVHGDYRLDNVLADAQDRPAAVIDWEMATLGDPLTDLALMVVYGRLGAVMPKNSVVDVACAPGFLTEDELVARYAAHSERDLSRFGFYLGLASFKLAAILEGIHYRHQSGQTVGEGFAHIGSVVHPLLDAGLTALKEQG</sequence>
<accession>A0A2X0K548</accession>
<keyword evidence="2" id="KW-0808">Transferase</keyword>
<dbReference type="GO" id="GO:0016740">
    <property type="term" value="F:transferase activity"/>
    <property type="evidence" value="ECO:0007669"/>
    <property type="project" value="UniProtKB-KW"/>
</dbReference>
<protein>
    <submittedName>
        <fullName evidence="2">Phosphotransferase family protein</fullName>
    </submittedName>
</protein>
<feature type="domain" description="Aminoglycoside phosphotransferase" evidence="1">
    <location>
        <begin position="33"/>
        <end position="247"/>
    </location>
</feature>
<dbReference type="Gene3D" id="3.90.1200.10">
    <property type="match status" value="1"/>
</dbReference>
<dbReference type="Pfam" id="PF01636">
    <property type="entry name" value="APH"/>
    <property type="match status" value="1"/>
</dbReference>
<dbReference type="InterPro" id="IPR002575">
    <property type="entry name" value="Aminoglycoside_PTrfase"/>
</dbReference>
<dbReference type="CDD" id="cd05154">
    <property type="entry name" value="ACAD10_11_N-like"/>
    <property type="match status" value="1"/>
</dbReference>
<dbReference type="Proteomes" id="UP000248889">
    <property type="component" value="Unassembled WGS sequence"/>
</dbReference>
<dbReference type="InterPro" id="IPR011009">
    <property type="entry name" value="Kinase-like_dom_sf"/>
</dbReference>